<evidence type="ECO:0000313" key="5">
    <source>
        <dbReference type="Proteomes" id="UP000574931"/>
    </source>
</evidence>
<dbReference type="RefSeq" id="WP_078337010.1">
    <property type="nucleotide sequence ID" value="NZ_JABFCY010000002.1"/>
</dbReference>
<dbReference type="InterPro" id="IPR005133">
    <property type="entry name" value="PhaG_MnhG_YufB"/>
</dbReference>
<organism evidence="3 4">
    <name type="scientific">Ochrobactrum soli</name>
    <dbReference type="NCBI Taxonomy" id="2448455"/>
    <lineage>
        <taxon>Bacteria</taxon>
        <taxon>Pseudomonadati</taxon>
        <taxon>Pseudomonadota</taxon>
        <taxon>Alphaproteobacteria</taxon>
        <taxon>Hyphomicrobiales</taxon>
        <taxon>Brucellaceae</taxon>
        <taxon>Brucella/Ochrobactrum group</taxon>
        <taxon>Ochrobactrum</taxon>
    </lineage>
</organism>
<evidence type="ECO:0000313" key="2">
    <source>
        <dbReference type="EMBL" id="NNU59432.1"/>
    </source>
</evidence>
<name>A0A2P9HIB7_9HYPH</name>
<dbReference type="NCBIfam" id="TIGR01300">
    <property type="entry name" value="CPA3_mnhG_phaG"/>
    <property type="match status" value="1"/>
</dbReference>
<accession>A0A2P9HIB7</accession>
<evidence type="ECO:0000313" key="3">
    <source>
        <dbReference type="EMBL" id="SPL63510.1"/>
    </source>
</evidence>
<dbReference type="Pfam" id="PF03334">
    <property type="entry name" value="PhaG_MnhG_YufB"/>
    <property type="match status" value="1"/>
</dbReference>
<keyword evidence="5" id="KW-1185">Reference proteome</keyword>
<dbReference type="GO" id="GO:0015385">
    <property type="term" value="F:sodium:proton antiporter activity"/>
    <property type="evidence" value="ECO:0007669"/>
    <property type="project" value="TreeGrafter"/>
</dbReference>
<evidence type="ECO:0000313" key="4">
    <source>
        <dbReference type="Proteomes" id="UP000246073"/>
    </source>
</evidence>
<feature type="transmembrane region" description="Helical" evidence="1">
    <location>
        <begin position="73"/>
        <end position="94"/>
    </location>
</feature>
<gene>
    <name evidence="2" type="ORF">HKX02_04055</name>
    <name evidence="3" type="ORF">OHAE_3442</name>
</gene>
<keyword evidence="1" id="KW-0472">Membrane</keyword>
<proteinExistence type="predicted"/>
<sequence length="117" mass="12696">MIHAAEIPLWAAILISFFLVAGAFLTLVGCIGLVRFKTFYERIHAPTIGSSFGAGGILIASIIFFSILQSKPILHEVLITVFVVITTPVTLMLLSRAVIHRDTTQDSKELPSSSDPD</sequence>
<reference evidence="3" key="1">
    <citation type="submission" date="2017-12" db="EMBL/GenBank/DDBJ databases">
        <authorList>
            <person name="Hurst M.R.H."/>
        </authorList>
    </citation>
    <scope>NUCLEOTIDE SEQUENCE [LARGE SCALE GENOMIC DNA]</scope>
    <source>
        <strain evidence="3">FI11154</strain>
    </source>
</reference>
<feature type="transmembrane region" description="Helical" evidence="1">
    <location>
        <begin position="12"/>
        <end position="36"/>
    </location>
</feature>
<dbReference type="AlphaFoldDB" id="A0A2P9HIB7"/>
<reference evidence="2 5" key="3">
    <citation type="submission" date="2020-05" db="EMBL/GenBank/DDBJ databases">
        <title>Draft Genome Sequence of Ochrobactrum soli Isolated from Stable Fly Gut.</title>
        <authorList>
            <person name="Pileggi M.T."/>
            <person name="Vazhakkala L.J."/>
            <person name="Wong C.N."/>
        </authorList>
    </citation>
    <scope>NUCLEOTIDE SEQUENCE [LARGE SCALE GENOMIC DNA]</scope>
    <source>
        <strain evidence="2 5">MTP-C0764</strain>
    </source>
</reference>
<keyword evidence="1" id="KW-1133">Transmembrane helix</keyword>
<reference evidence="4" key="2">
    <citation type="submission" date="2017-12" db="EMBL/GenBank/DDBJ databases">
        <authorList>
            <person name="Diaz M."/>
        </authorList>
    </citation>
    <scope>NUCLEOTIDE SEQUENCE [LARGE SCALE GENOMIC DNA]</scope>
    <source>
        <strain evidence="4">FI11154</strain>
    </source>
</reference>
<keyword evidence="1" id="KW-0812">Transmembrane</keyword>
<dbReference type="EMBL" id="OOFM01000004">
    <property type="protein sequence ID" value="SPL63510.1"/>
    <property type="molecule type" value="Genomic_DNA"/>
</dbReference>
<feature type="transmembrane region" description="Helical" evidence="1">
    <location>
        <begin position="48"/>
        <end position="67"/>
    </location>
</feature>
<dbReference type="PANTHER" id="PTHR34703">
    <property type="entry name" value="ANTIPORTER SUBUNIT MNHG2-RELATED"/>
    <property type="match status" value="1"/>
</dbReference>
<dbReference type="Proteomes" id="UP000246073">
    <property type="component" value="Unassembled WGS sequence"/>
</dbReference>
<dbReference type="Proteomes" id="UP000574931">
    <property type="component" value="Unassembled WGS sequence"/>
</dbReference>
<dbReference type="EMBL" id="JABFCY010000002">
    <property type="protein sequence ID" value="NNU59432.1"/>
    <property type="molecule type" value="Genomic_DNA"/>
</dbReference>
<protein>
    <submittedName>
        <fullName evidence="2">Cation:proton antiporter</fullName>
    </submittedName>
    <submittedName>
        <fullName evidence="3">Na(+) H(+) antiporter subunit G</fullName>
    </submittedName>
</protein>
<evidence type="ECO:0000256" key="1">
    <source>
        <dbReference type="SAM" id="Phobius"/>
    </source>
</evidence>
<dbReference type="PANTHER" id="PTHR34703:SF1">
    <property type="entry name" value="ANTIPORTER SUBUNIT MNHG2-RELATED"/>
    <property type="match status" value="1"/>
</dbReference>